<feature type="modified residue" description="Phosphohistidine" evidence="13">
    <location>
        <position position="750"/>
    </location>
</feature>
<dbReference type="EMBL" id="CP155571">
    <property type="protein sequence ID" value="XFO74851.1"/>
    <property type="molecule type" value="Genomic_DNA"/>
</dbReference>
<dbReference type="InterPro" id="IPR003661">
    <property type="entry name" value="HisK_dim/P_dom"/>
</dbReference>
<dbReference type="SMART" id="SM00448">
    <property type="entry name" value="REC"/>
    <property type="match status" value="1"/>
</dbReference>
<sequence length="893" mass="99884">MIKQSTISTLTMGIFFFIAVLLACSIEYMHVSIKDEQVAEQRRTEFKQLGIDLAKASDYLTEEARKYSVTRDAVHMYRYWEEINITRTRDNVIERLGELNSPDEELAFLAEAKKNSDLLVNTERHSMRLLLEAEHAAEQEMPPEVASYQLTAEEGRLSPEEKLAKAREIMFDDKYDADKRSIMEPIANFQTMMNQRLEAELTAARERTTKAAVLQIVLAVIIICAIALLIRILFIQVSSPINHYTENLKVFMLQNKSISLVPEGSQELRLLAQTFNELYNSFQEELVKRKQAEETMKAAKEEAEMANNAKSEFLAHMSHEIRTPLNTINGYQYLLANTQLGLKQSKYLQNLGKAAKDLLEIINEILDFSKIEARKLVLERIDFDLYELLQDLCGVMQVEAQRKKLAFDYEIKPDVPRYVKGDKTRIKQILLNLLSNGLKFTHTGGLHVLVELLSQQGRQVSLCFHVTDTGIGIPQNRMAQLFEVFTQGDASTTRKYGGTGLGLAICRKIVDLMGGEIHVESTVGKGSTFCVRLQLELANSIPAAVSEPETIKFEPVFTGKQVLLVEDNDINRQMTKEILTCLGFAADTAGSGFEAVKLAEMRYYDVILMDIRMPRMDGYEATRRIRADKGEQTPPIIALSADAVEGTAEKAKEAGMAGYLTKPLNPAKLLYMLKKILGMESIGDIIAPQPTEAGKCSELDLAIGLKRIGGKQAVYREILEQFVLHHRNDAESLAKLLADSQTEAARHLLHTIKGIAANIGADCLKTAAKEFGGVLQEQKQQAVSWQQKKFAAALASTIAAVEAFAATLDGEATLPSQAAENAENEKLSLELVVLLDSGDAEAKNFFEVHKQYFQALMPAEYAWLQHAIQTYSFDEAAGKIRELLPDFSKGSFR</sequence>
<feature type="transmembrane region" description="Helical" evidence="16">
    <location>
        <begin position="212"/>
        <end position="234"/>
    </location>
</feature>
<dbReference type="Proteomes" id="UP000216052">
    <property type="component" value="Chromosome"/>
</dbReference>
<dbReference type="PANTHER" id="PTHR45339:SF1">
    <property type="entry name" value="HYBRID SIGNAL TRANSDUCTION HISTIDINE KINASE J"/>
    <property type="match status" value="1"/>
</dbReference>
<dbReference type="SUPFAM" id="SSF55874">
    <property type="entry name" value="ATPase domain of HSP90 chaperone/DNA topoisomerase II/histidine kinase"/>
    <property type="match status" value="1"/>
</dbReference>
<feature type="modified residue" description="4-aspartylphosphate" evidence="14">
    <location>
        <position position="610"/>
    </location>
</feature>
<evidence type="ECO:0000259" key="17">
    <source>
        <dbReference type="PROSITE" id="PS50109"/>
    </source>
</evidence>
<evidence type="ECO:0000256" key="15">
    <source>
        <dbReference type="SAM" id="Coils"/>
    </source>
</evidence>
<evidence type="ECO:0000256" key="7">
    <source>
        <dbReference type="ARBA" id="ARBA00022741"/>
    </source>
</evidence>
<keyword evidence="6 16" id="KW-0812">Transmembrane</keyword>
<dbReference type="Pfam" id="PF02518">
    <property type="entry name" value="HATPase_c"/>
    <property type="match status" value="1"/>
</dbReference>
<evidence type="ECO:0000259" key="19">
    <source>
        <dbReference type="PROSITE" id="PS50894"/>
    </source>
</evidence>
<dbReference type="InterPro" id="IPR004358">
    <property type="entry name" value="Sig_transdc_His_kin-like_C"/>
</dbReference>
<evidence type="ECO:0000256" key="5">
    <source>
        <dbReference type="ARBA" id="ARBA00022553"/>
    </source>
</evidence>
<dbReference type="InterPro" id="IPR036097">
    <property type="entry name" value="HisK_dim/P_sf"/>
</dbReference>
<keyword evidence="5 14" id="KW-0597">Phosphoprotein</keyword>
<dbReference type="CDD" id="cd16922">
    <property type="entry name" value="HATPase_EvgS-ArcB-TorS-like"/>
    <property type="match status" value="1"/>
</dbReference>
<comment type="catalytic activity">
    <reaction evidence="1">
        <text>ATP + protein L-histidine = ADP + protein N-phospho-L-histidine.</text>
        <dbReference type="EC" id="2.7.13.3"/>
    </reaction>
</comment>
<evidence type="ECO:0000259" key="18">
    <source>
        <dbReference type="PROSITE" id="PS50110"/>
    </source>
</evidence>
<evidence type="ECO:0000256" key="11">
    <source>
        <dbReference type="ARBA" id="ARBA00023012"/>
    </source>
</evidence>
<evidence type="ECO:0000256" key="2">
    <source>
        <dbReference type="ARBA" id="ARBA00004651"/>
    </source>
</evidence>
<feature type="transmembrane region" description="Helical" evidence="16">
    <location>
        <begin position="6"/>
        <end position="24"/>
    </location>
</feature>
<dbReference type="PROSITE" id="PS50110">
    <property type="entry name" value="RESPONSE_REGULATORY"/>
    <property type="match status" value="1"/>
</dbReference>
<dbReference type="PROSITE" id="PS51257">
    <property type="entry name" value="PROKAR_LIPOPROTEIN"/>
    <property type="match status" value="1"/>
</dbReference>
<dbReference type="Pfam" id="PF00512">
    <property type="entry name" value="HisKA"/>
    <property type="match status" value="1"/>
</dbReference>
<dbReference type="InterPro" id="IPR036641">
    <property type="entry name" value="HPT_dom_sf"/>
</dbReference>
<keyword evidence="20" id="KW-0808">Transferase</keyword>
<protein>
    <recommendedName>
        <fullName evidence="3">histidine kinase</fullName>
        <ecNumber evidence="3">2.7.13.3</ecNumber>
    </recommendedName>
</protein>
<dbReference type="Gene3D" id="1.10.287.130">
    <property type="match status" value="1"/>
</dbReference>
<evidence type="ECO:0000256" key="4">
    <source>
        <dbReference type="ARBA" id="ARBA00022475"/>
    </source>
</evidence>
<name>A0ABZ3J9T4_SPOA4</name>
<dbReference type="PANTHER" id="PTHR45339">
    <property type="entry name" value="HYBRID SIGNAL TRANSDUCTION HISTIDINE KINASE J"/>
    <property type="match status" value="1"/>
</dbReference>
<dbReference type="InterPro" id="IPR001789">
    <property type="entry name" value="Sig_transdc_resp-reg_receiver"/>
</dbReference>
<dbReference type="SUPFAM" id="SSF47384">
    <property type="entry name" value="Homodimeric domain of signal transducing histidine kinase"/>
    <property type="match status" value="1"/>
</dbReference>
<keyword evidence="4" id="KW-1003">Cell membrane</keyword>
<reference evidence="20" key="1">
    <citation type="submission" date="2024-05" db="EMBL/GenBank/DDBJ databases">
        <title>Isolation and characterization of Sporomusa carbonis sp. nov., a carboxydotrophic hydrogenogen in the genus of Sporomusa isolated from a charcoal burning pile.</title>
        <authorList>
            <person name="Boeer T."/>
            <person name="Rosenbaum F."/>
            <person name="Eysell L."/>
            <person name="Mueller V."/>
            <person name="Daniel R."/>
            <person name="Poehlein A."/>
        </authorList>
    </citation>
    <scope>NUCLEOTIDE SEQUENCE [LARGE SCALE GENOMIC DNA]</scope>
    <source>
        <strain evidence="20">DSM 3132</strain>
    </source>
</reference>
<dbReference type="Gene3D" id="1.20.120.160">
    <property type="entry name" value="HPT domain"/>
    <property type="match status" value="1"/>
</dbReference>
<keyword evidence="12 16" id="KW-0472">Membrane</keyword>
<proteinExistence type="predicted"/>
<dbReference type="InterPro" id="IPR036890">
    <property type="entry name" value="HATPase_C_sf"/>
</dbReference>
<dbReference type="CDD" id="cd17546">
    <property type="entry name" value="REC_hyHK_CKI1_RcsC-like"/>
    <property type="match status" value="1"/>
</dbReference>
<keyword evidence="11" id="KW-0902">Two-component regulatory system</keyword>
<keyword evidence="10 16" id="KW-1133">Transmembrane helix</keyword>
<dbReference type="Gene3D" id="3.30.565.10">
    <property type="entry name" value="Histidine kinase-like ATPase, C-terminal domain"/>
    <property type="match status" value="1"/>
</dbReference>
<evidence type="ECO:0000256" key="3">
    <source>
        <dbReference type="ARBA" id="ARBA00012438"/>
    </source>
</evidence>
<dbReference type="Pfam" id="PF00072">
    <property type="entry name" value="Response_reg"/>
    <property type="match status" value="1"/>
</dbReference>
<organism evidence="20 21">
    <name type="scientific">Sporomusa acidovorans (strain ATCC 49682 / DSM 3132 / Mol)</name>
    <dbReference type="NCBI Taxonomy" id="1123286"/>
    <lineage>
        <taxon>Bacteria</taxon>
        <taxon>Bacillati</taxon>
        <taxon>Bacillota</taxon>
        <taxon>Negativicutes</taxon>
        <taxon>Selenomonadales</taxon>
        <taxon>Sporomusaceae</taxon>
        <taxon>Sporomusa</taxon>
    </lineage>
</organism>
<keyword evidence="7" id="KW-0547">Nucleotide-binding</keyword>
<dbReference type="SUPFAM" id="SSF52172">
    <property type="entry name" value="CheY-like"/>
    <property type="match status" value="1"/>
</dbReference>
<evidence type="ECO:0000256" key="12">
    <source>
        <dbReference type="ARBA" id="ARBA00023136"/>
    </source>
</evidence>
<evidence type="ECO:0000256" key="16">
    <source>
        <dbReference type="SAM" id="Phobius"/>
    </source>
</evidence>
<dbReference type="SMART" id="SM00387">
    <property type="entry name" value="HATPase_c"/>
    <property type="match status" value="1"/>
</dbReference>
<accession>A0ABZ3J9T4</accession>
<dbReference type="SMART" id="SM00388">
    <property type="entry name" value="HisKA"/>
    <property type="match status" value="1"/>
</dbReference>
<evidence type="ECO:0000313" key="20">
    <source>
        <dbReference type="EMBL" id="XFO74851.1"/>
    </source>
</evidence>
<feature type="coiled-coil region" evidence="15">
    <location>
        <begin position="282"/>
        <end position="309"/>
    </location>
</feature>
<evidence type="ECO:0000256" key="10">
    <source>
        <dbReference type="ARBA" id="ARBA00022989"/>
    </source>
</evidence>
<dbReference type="Pfam" id="PF01627">
    <property type="entry name" value="Hpt"/>
    <property type="match status" value="1"/>
</dbReference>
<dbReference type="InterPro" id="IPR003594">
    <property type="entry name" value="HATPase_dom"/>
</dbReference>
<feature type="domain" description="Histidine kinase" evidence="17">
    <location>
        <begin position="316"/>
        <end position="537"/>
    </location>
</feature>
<gene>
    <name evidence="20" type="primary">rcsC_6</name>
    <name evidence="20" type="ORF">SPACI_049620</name>
</gene>
<dbReference type="PROSITE" id="PS50109">
    <property type="entry name" value="HIS_KIN"/>
    <property type="match status" value="1"/>
</dbReference>
<evidence type="ECO:0000313" key="21">
    <source>
        <dbReference type="Proteomes" id="UP000216052"/>
    </source>
</evidence>
<comment type="subcellular location">
    <subcellularLocation>
        <location evidence="2">Cell membrane</location>
        <topology evidence="2">Multi-pass membrane protein</topology>
    </subcellularLocation>
</comment>
<evidence type="ECO:0000256" key="13">
    <source>
        <dbReference type="PROSITE-ProRule" id="PRU00110"/>
    </source>
</evidence>
<dbReference type="PROSITE" id="PS50894">
    <property type="entry name" value="HPT"/>
    <property type="match status" value="1"/>
</dbReference>
<keyword evidence="9" id="KW-0067">ATP-binding</keyword>
<dbReference type="InterPro" id="IPR011006">
    <property type="entry name" value="CheY-like_superfamily"/>
</dbReference>
<keyword evidence="15" id="KW-0175">Coiled coil</keyword>
<dbReference type="SUPFAM" id="SSF47226">
    <property type="entry name" value="Histidine-containing phosphotransfer domain, HPT domain"/>
    <property type="match status" value="1"/>
</dbReference>
<evidence type="ECO:0000256" key="1">
    <source>
        <dbReference type="ARBA" id="ARBA00000085"/>
    </source>
</evidence>
<evidence type="ECO:0000256" key="8">
    <source>
        <dbReference type="ARBA" id="ARBA00022777"/>
    </source>
</evidence>
<dbReference type="Gene3D" id="3.40.50.2300">
    <property type="match status" value="1"/>
</dbReference>
<dbReference type="GO" id="GO:0004673">
    <property type="term" value="F:protein histidine kinase activity"/>
    <property type="evidence" value="ECO:0007669"/>
    <property type="project" value="UniProtKB-EC"/>
</dbReference>
<feature type="domain" description="Response regulatory" evidence="18">
    <location>
        <begin position="561"/>
        <end position="677"/>
    </location>
</feature>
<keyword evidence="8 20" id="KW-0418">Kinase</keyword>
<evidence type="ECO:0000256" key="9">
    <source>
        <dbReference type="ARBA" id="ARBA00022840"/>
    </source>
</evidence>
<evidence type="ECO:0000256" key="6">
    <source>
        <dbReference type="ARBA" id="ARBA00022692"/>
    </source>
</evidence>
<dbReference type="InterPro" id="IPR005467">
    <property type="entry name" value="His_kinase_dom"/>
</dbReference>
<keyword evidence="21" id="KW-1185">Reference proteome</keyword>
<dbReference type="PRINTS" id="PR00344">
    <property type="entry name" value="BCTRLSENSOR"/>
</dbReference>
<feature type="domain" description="HPt" evidence="19">
    <location>
        <begin position="711"/>
        <end position="811"/>
    </location>
</feature>
<dbReference type="CDD" id="cd00082">
    <property type="entry name" value="HisKA"/>
    <property type="match status" value="1"/>
</dbReference>
<dbReference type="EC" id="2.7.13.3" evidence="3"/>
<evidence type="ECO:0000256" key="14">
    <source>
        <dbReference type="PROSITE-ProRule" id="PRU00169"/>
    </source>
</evidence>
<dbReference type="InterPro" id="IPR008207">
    <property type="entry name" value="Sig_transdc_His_kin_Hpt_dom"/>
</dbReference>